<dbReference type="GO" id="GO:0009707">
    <property type="term" value="C:chloroplast outer membrane"/>
    <property type="evidence" value="ECO:0007669"/>
    <property type="project" value="TreeGrafter"/>
</dbReference>
<evidence type="ECO:0000313" key="4">
    <source>
        <dbReference type="Proteomes" id="UP000655225"/>
    </source>
</evidence>
<dbReference type="Gene3D" id="2.20.110.10">
    <property type="entry name" value="Histone H3 K4-specific methyltransferase SET7/9 N-terminal domain"/>
    <property type="match status" value="1"/>
</dbReference>
<dbReference type="OrthoDB" id="270720at2759"/>
<dbReference type="SUPFAM" id="SSF82185">
    <property type="entry name" value="Histone H3 K4-specific methyltransferase SET7/9 N-terminal domain"/>
    <property type="match status" value="1"/>
</dbReference>
<feature type="compositionally biased region" description="Basic and acidic residues" evidence="2">
    <location>
        <begin position="173"/>
        <end position="182"/>
    </location>
</feature>
<gene>
    <name evidence="3" type="ORF">HHK36_024134</name>
</gene>
<dbReference type="Pfam" id="PF02493">
    <property type="entry name" value="MORN"/>
    <property type="match status" value="3"/>
</dbReference>
<accession>A0A834YKC7</accession>
<evidence type="ECO:0000256" key="1">
    <source>
        <dbReference type="ARBA" id="ARBA00022737"/>
    </source>
</evidence>
<evidence type="ECO:0000313" key="3">
    <source>
        <dbReference type="EMBL" id="KAF8389615.1"/>
    </source>
</evidence>
<dbReference type="InterPro" id="IPR003409">
    <property type="entry name" value="MORN"/>
</dbReference>
<proteinExistence type="predicted"/>
<protein>
    <submittedName>
        <fullName evidence="3">Uncharacterized protein</fullName>
    </submittedName>
</protein>
<dbReference type="EMBL" id="JABCRI010000018">
    <property type="protein sequence ID" value="KAF8389615.1"/>
    <property type="molecule type" value="Genomic_DNA"/>
</dbReference>
<sequence>MSTFLLSGATFDFCDQDINAIVICILASSGAMDNSDTRAFLRTFRQITECTREIILAVTNEPSLEPELIVTTVIIVGCSGEQVSQKHTFLSRLALRFPFVFSLLGRDNPQSNEPLPAQSLGNACPSEMINSSDTGEMPNMDSEDDTSEGLDMYSEELQTLLSRNYDEICALRESDSGDEKGDAGPSKSNKESFSNFYDPTTEGGPAFQREPLISWNVGPGFQIAQEWAKERAAVSGAAPVLENLCVYALPVGVKPCEESKDGPQFSTTEQRLEPKTLDDMNGKPPGTPKIPSWDALTDSGFEAVMDFYNAASTLLKGKYADVPQKQGLLSVRAASMLEAERDSQKKWSPIVEMRYRGGIYRGRCQGGLPEGKGRLSLVDGSIYDGMWRYGKRSGVGTFYFSNGDVFQGSWRDDAMHGKQPQMTKCLLSCRVGFIFTLGIDGLQTSGRERPMVKGASIQSLETSSLAISKMAGGMATSCALMLVEQGLLRFGMKVFLLAVNSWDSEIGAG</sequence>
<dbReference type="AlphaFoldDB" id="A0A834YKC7"/>
<dbReference type="Proteomes" id="UP000655225">
    <property type="component" value="Unassembled WGS sequence"/>
</dbReference>
<feature type="region of interest" description="Disordered" evidence="2">
    <location>
        <begin position="173"/>
        <end position="211"/>
    </location>
</feature>
<name>A0A834YKC7_TETSI</name>
<keyword evidence="4" id="KW-1185">Reference proteome</keyword>
<dbReference type="PANTHER" id="PTHR43215:SF15">
    <property type="entry name" value="PROTEIN ACCUMULATION AND REPLICATION OF CHLOROPLASTS 3, CHLOROPLASTIC"/>
    <property type="match status" value="1"/>
</dbReference>
<reference evidence="3 4" key="1">
    <citation type="submission" date="2020-04" db="EMBL/GenBank/DDBJ databases">
        <title>Plant Genome Project.</title>
        <authorList>
            <person name="Zhang R.-G."/>
        </authorList>
    </citation>
    <scope>NUCLEOTIDE SEQUENCE [LARGE SCALE GENOMIC DNA]</scope>
    <source>
        <strain evidence="3">YNK0</strain>
        <tissue evidence="3">Leaf</tissue>
    </source>
</reference>
<feature type="region of interest" description="Disordered" evidence="2">
    <location>
        <begin position="111"/>
        <end position="148"/>
    </location>
</feature>
<comment type="caution">
    <text evidence="3">The sequence shown here is derived from an EMBL/GenBank/DDBJ whole genome shotgun (WGS) entry which is preliminary data.</text>
</comment>
<keyword evidence="1" id="KW-0677">Repeat</keyword>
<evidence type="ECO:0000256" key="2">
    <source>
        <dbReference type="SAM" id="MobiDB-lite"/>
    </source>
</evidence>
<dbReference type="SMART" id="SM00698">
    <property type="entry name" value="MORN"/>
    <property type="match status" value="2"/>
</dbReference>
<dbReference type="GO" id="GO:0005829">
    <property type="term" value="C:cytosol"/>
    <property type="evidence" value="ECO:0007669"/>
    <property type="project" value="TreeGrafter"/>
</dbReference>
<dbReference type="PANTHER" id="PTHR43215">
    <property type="entry name" value="RADIAL SPOKE HEAD 1 HOMOLOG"/>
    <property type="match status" value="1"/>
</dbReference>
<dbReference type="GO" id="GO:0010020">
    <property type="term" value="P:chloroplast fission"/>
    <property type="evidence" value="ECO:0007669"/>
    <property type="project" value="TreeGrafter"/>
</dbReference>
<organism evidence="3 4">
    <name type="scientific">Tetracentron sinense</name>
    <name type="common">Spur-leaf</name>
    <dbReference type="NCBI Taxonomy" id="13715"/>
    <lineage>
        <taxon>Eukaryota</taxon>
        <taxon>Viridiplantae</taxon>
        <taxon>Streptophyta</taxon>
        <taxon>Embryophyta</taxon>
        <taxon>Tracheophyta</taxon>
        <taxon>Spermatophyta</taxon>
        <taxon>Magnoliopsida</taxon>
        <taxon>Trochodendrales</taxon>
        <taxon>Trochodendraceae</taxon>
        <taxon>Tetracentron</taxon>
    </lineage>
</organism>